<geneLocation type="plasmid" evidence="4 5">
    <name>pTHEAM01</name>
</geneLocation>
<dbReference type="RefSeq" id="WP_013524952.1">
    <property type="nucleotide sequence ID" value="NC_014917.1"/>
</dbReference>
<reference evidence="4" key="1">
    <citation type="submission" date="2011-01" db="EMBL/GenBank/DDBJ databases">
        <title>Complete sequence of plasmid of Thermovibrio ammonificans HB-1.</title>
        <authorList>
            <consortium name="US DOE Joint Genome Institute"/>
            <person name="Lucas S."/>
            <person name="Copeland A."/>
            <person name="Lapidus A."/>
            <person name="Cheng J.-F."/>
            <person name="Goodwin L."/>
            <person name="Pitluck S."/>
            <person name="Davenport K."/>
            <person name="Detter J.C."/>
            <person name="Han C."/>
            <person name="Tapia R."/>
            <person name="Land M."/>
            <person name="Hauser L."/>
            <person name="Kyrpides N."/>
            <person name="Ivanova N."/>
            <person name="Ovchinnikova G."/>
            <person name="Vetriani C."/>
            <person name="Woyke T."/>
        </authorList>
    </citation>
    <scope>NUCLEOTIDE SEQUENCE [LARGE SCALE GENOMIC DNA]</scope>
    <source>
        <strain evidence="4">HB-1</strain>
        <plasmid evidence="4">pTHEAM01</plasmid>
    </source>
</reference>
<evidence type="ECO:0000256" key="2">
    <source>
        <dbReference type="SAM" id="MobiDB-lite"/>
    </source>
</evidence>
<feature type="region of interest" description="Disordered" evidence="2">
    <location>
        <begin position="28"/>
        <end position="52"/>
    </location>
</feature>
<feature type="compositionally biased region" description="Low complexity" evidence="2">
    <location>
        <begin position="236"/>
        <end position="246"/>
    </location>
</feature>
<feature type="signal peptide" evidence="3">
    <location>
        <begin position="1"/>
        <end position="18"/>
    </location>
</feature>
<keyword evidence="1" id="KW-0175">Coiled coil</keyword>
<sequence>MKGKVIAVALLAANTALGATIAPTPPVPKGTPVKVKKQEQAVHRQRPVPARRNEKQVVLPAPEFLYKPPEVDKFEKEREELLRQKDLLQIKVDIARLKAELQKYQLAPVELKLKLEKSAGIRQAPQARVTAPATATRVNPQLELQKEYLRMQMERERLQNLERKLSLLQNLFTGVMSVGGQKVAFDSMGRKYTVGSTVYGCRIVDILNDGVVVAYDGHVFKVPISASTPEKSKKTSQSQIASGPSAQPAPPQVPPAPVPPPPPMEVPPVPVQ</sequence>
<dbReference type="KEGG" id="tam:Theam_1792"/>
<gene>
    <name evidence="4" type="ordered locus">Theam_1792</name>
</gene>
<feature type="coiled-coil region" evidence="1">
    <location>
        <begin position="141"/>
        <end position="171"/>
    </location>
</feature>
<evidence type="ECO:0000313" key="4">
    <source>
        <dbReference type="EMBL" id="ADU97748.1"/>
    </source>
</evidence>
<feature type="chain" id="PRO_5003227446" description="Type IV pilus biogenesis protein PilP" evidence="3">
    <location>
        <begin position="19"/>
        <end position="272"/>
    </location>
</feature>
<organism evidence="4 5">
    <name type="scientific">Thermovibrio ammonificans (strain DSM 15698 / JCM 12110 / HB-1)</name>
    <dbReference type="NCBI Taxonomy" id="648996"/>
    <lineage>
        <taxon>Bacteria</taxon>
        <taxon>Pseudomonadati</taxon>
        <taxon>Aquificota</taxon>
        <taxon>Aquificia</taxon>
        <taxon>Desulfurobacteriales</taxon>
        <taxon>Desulfurobacteriaceae</taxon>
        <taxon>Thermovibrio</taxon>
    </lineage>
</organism>
<dbReference type="EMBL" id="CP002445">
    <property type="protein sequence ID" value="ADU97748.1"/>
    <property type="molecule type" value="Genomic_DNA"/>
</dbReference>
<accession>E8T6S5</accession>
<evidence type="ECO:0000313" key="5">
    <source>
        <dbReference type="Proteomes" id="UP000006362"/>
    </source>
</evidence>
<keyword evidence="4" id="KW-0614">Plasmid</keyword>
<evidence type="ECO:0000256" key="3">
    <source>
        <dbReference type="SAM" id="SignalP"/>
    </source>
</evidence>
<name>E8T6S5_THEA1</name>
<keyword evidence="5" id="KW-1185">Reference proteome</keyword>
<evidence type="ECO:0008006" key="6">
    <source>
        <dbReference type="Google" id="ProtNLM"/>
    </source>
</evidence>
<dbReference type="AlphaFoldDB" id="E8T6S5"/>
<evidence type="ECO:0000256" key="1">
    <source>
        <dbReference type="SAM" id="Coils"/>
    </source>
</evidence>
<dbReference type="Proteomes" id="UP000006362">
    <property type="component" value="Plasmid pTHEAM01"/>
</dbReference>
<feature type="region of interest" description="Disordered" evidence="2">
    <location>
        <begin position="227"/>
        <end position="272"/>
    </location>
</feature>
<protein>
    <recommendedName>
        <fullName evidence="6">Type IV pilus biogenesis protein PilP</fullName>
    </recommendedName>
</protein>
<proteinExistence type="predicted"/>
<keyword evidence="3" id="KW-0732">Signal</keyword>
<feature type="compositionally biased region" description="Pro residues" evidence="2">
    <location>
        <begin position="247"/>
        <end position="272"/>
    </location>
</feature>
<feature type="coiled-coil region" evidence="1">
    <location>
        <begin position="71"/>
        <end position="107"/>
    </location>
</feature>
<dbReference type="HOGENOM" id="CLU_1022818_0_0_0"/>